<sequence length="191" mass="22435">MMPVQCSPLHLPLWHWGRPHLTSAQRTEGKQAASTAPLHLPRHSFRRDGRCTLRSPRVPPLGIPPAIRSLQGPKRFPIRQWQRRSSTLRLRLYQSRRGFNPLLVEGQQRDDDDAASKQSLPTEQDYRRTHARTLDEQGSFIRIQQRNRPKARTIHDYTAYKGVSKRLHKHTYVCTLVWWHMQRDLRESKAA</sequence>
<proteinExistence type="evidence at transcript level"/>
<evidence type="ECO:0000256" key="1">
    <source>
        <dbReference type="SAM" id="MobiDB-lite"/>
    </source>
</evidence>
<dbReference type="AlphaFoldDB" id="C0P4M3"/>
<dbReference type="EMBL" id="BT063242">
    <property type="protein sequence ID" value="ACN27939.1"/>
    <property type="molecule type" value="mRNA"/>
</dbReference>
<organism evidence="2">
    <name type="scientific">Zea mays</name>
    <name type="common">Maize</name>
    <dbReference type="NCBI Taxonomy" id="4577"/>
    <lineage>
        <taxon>Eukaryota</taxon>
        <taxon>Viridiplantae</taxon>
        <taxon>Streptophyta</taxon>
        <taxon>Embryophyta</taxon>
        <taxon>Tracheophyta</taxon>
        <taxon>Spermatophyta</taxon>
        <taxon>Magnoliopsida</taxon>
        <taxon>Liliopsida</taxon>
        <taxon>Poales</taxon>
        <taxon>Poaceae</taxon>
        <taxon>PACMAD clade</taxon>
        <taxon>Panicoideae</taxon>
        <taxon>Andropogonodae</taxon>
        <taxon>Andropogoneae</taxon>
        <taxon>Tripsacinae</taxon>
        <taxon>Zea</taxon>
    </lineage>
</organism>
<protein>
    <submittedName>
        <fullName evidence="2">Uncharacterized protein</fullName>
    </submittedName>
</protein>
<evidence type="ECO:0000313" key="2">
    <source>
        <dbReference type="EMBL" id="ACN27939.1"/>
    </source>
</evidence>
<feature type="region of interest" description="Disordered" evidence="1">
    <location>
        <begin position="103"/>
        <end position="128"/>
    </location>
</feature>
<reference evidence="2" key="1">
    <citation type="journal article" date="2009" name="PLoS Genet.">
        <title>Sequencing, mapping, and analysis of 27,455 maize full-length cDNAs.</title>
        <authorList>
            <person name="Soderlund C."/>
            <person name="Descour A."/>
            <person name="Kudrna D."/>
            <person name="Bomhoff M."/>
            <person name="Boyd L."/>
            <person name="Currie J."/>
            <person name="Angelova A."/>
            <person name="Collura K."/>
            <person name="Wissotski M."/>
            <person name="Ashley E."/>
            <person name="Morrow D."/>
            <person name="Fernandes J."/>
            <person name="Walbot V."/>
            <person name="Yu Y."/>
        </authorList>
    </citation>
    <scope>NUCLEOTIDE SEQUENCE</scope>
    <source>
        <strain evidence="2">B73</strain>
    </source>
</reference>
<accession>C0P4M3</accession>
<reference evidence="2" key="2">
    <citation type="submission" date="2012-06" db="EMBL/GenBank/DDBJ databases">
        <authorList>
            <person name="Yu Y."/>
            <person name="Currie J."/>
            <person name="Lomeli R."/>
            <person name="Angelova A."/>
            <person name="Collura K."/>
            <person name="Wissotski M."/>
            <person name="Campos D."/>
            <person name="Kudrna D."/>
            <person name="Golser W."/>
            <person name="Ashely E."/>
            <person name="Descour A."/>
            <person name="Fernandes J."/>
            <person name="Soderlund C."/>
            <person name="Walbot V."/>
        </authorList>
    </citation>
    <scope>NUCLEOTIDE SEQUENCE</scope>
    <source>
        <strain evidence="2">B73</strain>
    </source>
</reference>
<name>C0P4M3_MAIZE</name>